<organism evidence="1 2">
    <name type="scientific">Caerostris extrusa</name>
    <name type="common">Bark spider</name>
    <name type="synonym">Caerostris bankana</name>
    <dbReference type="NCBI Taxonomy" id="172846"/>
    <lineage>
        <taxon>Eukaryota</taxon>
        <taxon>Metazoa</taxon>
        <taxon>Ecdysozoa</taxon>
        <taxon>Arthropoda</taxon>
        <taxon>Chelicerata</taxon>
        <taxon>Arachnida</taxon>
        <taxon>Araneae</taxon>
        <taxon>Araneomorphae</taxon>
        <taxon>Entelegynae</taxon>
        <taxon>Araneoidea</taxon>
        <taxon>Araneidae</taxon>
        <taxon>Caerostris</taxon>
    </lineage>
</organism>
<dbReference type="Proteomes" id="UP001054945">
    <property type="component" value="Unassembled WGS sequence"/>
</dbReference>
<protein>
    <submittedName>
        <fullName evidence="1">Uncharacterized protein</fullName>
    </submittedName>
</protein>
<gene>
    <name evidence="1" type="ORF">CEXT_724071</name>
</gene>
<name>A0AAV4QRC4_CAEEX</name>
<sequence>MAVLLCVCSPRKTGGEDYGNKRVFWKRLSVCVPGEDERKSFAASSQGHQDITQSRRKLECVLGRMGLGAFKFRPVFWKIG</sequence>
<accession>A0AAV4QRC4</accession>
<reference evidence="1 2" key="1">
    <citation type="submission" date="2021-06" db="EMBL/GenBank/DDBJ databases">
        <title>Caerostris extrusa draft genome.</title>
        <authorList>
            <person name="Kono N."/>
            <person name="Arakawa K."/>
        </authorList>
    </citation>
    <scope>NUCLEOTIDE SEQUENCE [LARGE SCALE GENOMIC DNA]</scope>
</reference>
<proteinExistence type="predicted"/>
<evidence type="ECO:0000313" key="2">
    <source>
        <dbReference type="Proteomes" id="UP001054945"/>
    </source>
</evidence>
<evidence type="ECO:0000313" key="1">
    <source>
        <dbReference type="EMBL" id="GIY10824.1"/>
    </source>
</evidence>
<dbReference type="AlphaFoldDB" id="A0AAV4QRC4"/>
<keyword evidence="2" id="KW-1185">Reference proteome</keyword>
<dbReference type="EMBL" id="BPLR01006566">
    <property type="protein sequence ID" value="GIY10824.1"/>
    <property type="molecule type" value="Genomic_DNA"/>
</dbReference>
<comment type="caution">
    <text evidence="1">The sequence shown here is derived from an EMBL/GenBank/DDBJ whole genome shotgun (WGS) entry which is preliminary data.</text>
</comment>